<evidence type="ECO:0000313" key="2">
    <source>
        <dbReference type="Proteomes" id="UP000076580"/>
    </source>
</evidence>
<dbReference type="GeneID" id="63713678"/>
<dbReference type="AlphaFoldDB" id="A0A151GS57"/>
<reference evidence="1 2" key="1">
    <citation type="journal article" date="2016" name="Sci. Rep.">
        <title>Insights into Adaptations to a Near-Obligate Nematode Endoparasitic Lifestyle from the Finished Genome of Drechmeria coniospora.</title>
        <authorList>
            <person name="Zhang L."/>
            <person name="Zhou Z."/>
            <person name="Guo Q."/>
            <person name="Fokkens L."/>
            <person name="Miskei M."/>
            <person name="Pocsi I."/>
            <person name="Zhang W."/>
            <person name="Chen M."/>
            <person name="Wang L."/>
            <person name="Sun Y."/>
            <person name="Donzelli B.G."/>
            <person name="Gibson D.M."/>
            <person name="Nelson D.R."/>
            <person name="Luo J.G."/>
            <person name="Rep M."/>
            <person name="Liu H."/>
            <person name="Yang S."/>
            <person name="Wang J."/>
            <person name="Krasnoff S.B."/>
            <person name="Xu Y."/>
            <person name="Molnar I."/>
            <person name="Lin M."/>
        </authorList>
    </citation>
    <scope>NUCLEOTIDE SEQUENCE [LARGE SCALE GENOMIC DNA]</scope>
    <source>
        <strain evidence="1 2">ARSEF 6962</strain>
    </source>
</reference>
<dbReference type="EMBL" id="LAYC01000001">
    <property type="protein sequence ID" value="KYK59901.1"/>
    <property type="molecule type" value="Genomic_DNA"/>
</dbReference>
<dbReference type="STRING" id="98403.A0A151GS57"/>
<dbReference type="RefSeq" id="XP_040659253.1">
    <property type="nucleotide sequence ID" value="XM_040798370.1"/>
</dbReference>
<keyword evidence="2" id="KW-1185">Reference proteome</keyword>
<proteinExistence type="predicted"/>
<dbReference type="InParanoid" id="A0A151GS57"/>
<comment type="caution">
    <text evidence="1">The sequence shown here is derived from an EMBL/GenBank/DDBJ whole genome shotgun (WGS) entry which is preliminary data.</text>
</comment>
<evidence type="ECO:0000313" key="1">
    <source>
        <dbReference type="EMBL" id="KYK59901.1"/>
    </source>
</evidence>
<dbReference type="Proteomes" id="UP000076580">
    <property type="component" value="Chromosome 01"/>
</dbReference>
<gene>
    <name evidence="1" type="ORF">DCS_01035</name>
</gene>
<sequence length="75" mass="8254">MNARGTSQHVVKVFNLDGNELSRLEPYSSFLQQNRGEPISATAFHPHRPILGCAAVGDHHINLFACEKAEPPPFS</sequence>
<organism evidence="1 2">
    <name type="scientific">Drechmeria coniospora</name>
    <name type="common">Nematophagous fungus</name>
    <name type="synonym">Meria coniospora</name>
    <dbReference type="NCBI Taxonomy" id="98403"/>
    <lineage>
        <taxon>Eukaryota</taxon>
        <taxon>Fungi</taxon>
        <taxon>Dikarya</taxon>
        <taxon>Ascomycota</taxon>
        <taxon>Pezizomycotina</taxon>
        <taxon>Sordariomycetes</taxon>
        <taxon>Hypocreomycetidae</taxon>
        <taxon>Hypocreales</taxon>
        <taxon>Ophiocordycipitaceae</taxon>
        <taxon>Drechmeria</taxon>
    </lineage>
</organism>
<accession>A0A151GS57</accession>
<name>A0A151GS57_DRECN</name>
<protein>
    <submittedName>
        <fullName evidence="1">Uncharacterized protein</fullName>
    </submittedName>
</protein>